<proteinExistence type="predicted"/>
<dbReference type="EMBL" id="QZDT01000027">
    <property type="protein sequence ID" value="NBJ93985.1"/>
    <property type="molecule type" value="Genomic_DNA"/>
</dbReference>
<dbReference type="OrthoDB" id="9800309at2"/>
<keyword evidence="1" id="KW-0472">Membrane</keyword>
<organism evidence="2 3">
    <name type="scientific">Parablautia muri</name>
    <dbReference type="NCBI Taxonomy" id="2320879"/>
    <lineage>
        <taxon>Bacteria</taxon>
        <taxon>Bacillati</taxon>
        <taxon>Bacillota</taxon>
        <taxon>Clostridia</taxon>
        <taxon>Lachnospirales</taxon>
        <taxon>Lachnospiraceae</taxon>
        <taxon>Parablautia</taxon>
    </lineage>
</organism>
<feature type="transmembrane region" description="Helical" evidence="1">
    <location>
        <begin position="162"/>
        <end position="181"/>
    </location>
</feature>
<evidence type="ECO:0000313" key="2">
    <source>
        <dbReference type="EMBL" id="NBJ93985.1"/>
    </source>
</evidence>
<feature type="transmembrane region" description="Helical" evidence="1">
    <location>
        <begin position="15"/>
        <end position="36"/>
    </location>
</feature>
<feature type="transmembrane region" description="Helical" evidence="1">
    <location>
        <begin position="117"/>
        <end position="142"/>
    </location>
</feature>
<dbReference type="GO" id="GO:0005886">
    <property type="term" value="C:plasma membrane"/>
    <property type="evidence" value="ECO:0007669"/>
    <property type="project" value="UniProtKB-SubCell"/>
</dbReference>
<reference evidence="2" key="1">
    <citation type="submission" date="2018-09" db="EMBL/GenBank/DDBJ databases">
        <title>Murine metabolic-syndrome-specific gut microbial biobank.</title>
        <authorList>
            <person name="Liu C."/>
        </authorList>
    </citation>
    <scope>NUCLEOTIDE SEQUENCE</scope>
    <source>
        <strain evidence="2">D42-62</strain>
    </source>
</reference>
<comment type="caution">
    <text evidence="2">The sequence shown here is derived from an EMBL/GenBank/DDBJ whole genome shotgun (WGS) entry which is preliminary data.</text>
</comment>
<dbReference type="Pfam" id="PF12679">
    <property type="entry name" value="ABC2_membrane_2"/>
    <property type="match status" value="1"/>
</dbReference>
<dbReference type="AlphaFoldDB" id="A0A9X5GTP0"/>
<evidence type="ECO:0000256" key="1">
    <source>
        <dbReference type="SAM" id="Phobius"/>
    </source>
</evidence>
<dbReference type="Proteomes" id="UP001154420">
    <property type="component" value="Unassembled WGS sequence"/>
</dbReference>
<sequence length="260" mass="28885">MTLFIQELKMGRKQLLAWTICIGICCFGCILLFQGLEETMEEMGDVYAQMGAFATALNLDRMDAGTMEGFFATEISMIFAVGGAMFAAMMGICMLTKEEEGHTVEFLNTLPFGRNYIVVWKYIAMTALIALLNGICLCWELLGFICAGEMMPLRELLLFHGAQFLMHLEVGSICFLASVFCRKKQMGASLGFAILLYGMDLMCRIVPDLKNLKYVTPYYFSNAAEIFINGSIEGKMVGISVVVIVFCGCAAAVLYKRKDF</sequence>
<evidence type="ECO:0000313" key="3">
    <source>
        <dbReference type="Proteomes" id="UP001154420"/>
    </source>
</evidence>
<dbReference type="GO" id="GO:0140359">
    <property type="term" value="F:ABC-type transporter activity"/>
    <property type="evidence" value="ECO:0007669"/>
    <property type="project" value="InterPro"/>
</dbReference>
<dbReference type="RefSeq" id="WP_160561023.1">
    <property type="nucleotide sequence ID" value="NZ_QZDT01000027.1"/>
</dbReference>
<accession>A0A9X5GTP0</accession>
<keyword evidence="3" id="KW-1185">Reference proteome</keyword>
<dbReference type="PANTHER" id="PTHR37305:SF1">
    <property type="entry name" value="MEMBRANE PROTEIN"/>
    <property type="match status" value="1"/>
</dbReference>
<protein>
    <submittedName>
        <fullName evidence="2">ABC transporter permease</fullName>
    </submittedName>
</protein>
<name>A0A9X5GTP0_9FIRM</name>
<dbReference type="PANTHER" id="PTHR37305">
    <property type="entry name" value="INTEGRAL MEMBRANE PROTEIN-RELATED"/>
    <property type="match status" value="1"/>
</dbReference>
<feature type="transmembrane region" description="Helical" evidence="1">
    <location>
        <begin position="75"/>
        <end position="96"/>
    </location>
</feature>
<gene>
    <name evidence="2" type="ORF">D5281_15665</name>
</gene>
<keyword evidence="1" id="KW-0812">Transmembrane</keyword>
<feature type="transmembrane region" description="Helical" evidence="1">
    <location>
        <begin position="188"/>
        <end position="207"/>
    </location>
</feature>
<feature type="transmembrane region" description="Helical" evidence="1">
    <location>
        <begin position="236"/>
        <end position="255"/>
    </location>
</feature>
<keyword evidence="1" id="KW-1133">Transmembrane helix</keyword>